<name>A0ABR0F1G1_ZASCE</name>
<feature type="transmembrane region" description="Helical" evidence="2">
    <location>
        <begin position="6"/>
        <end position="25"/>
    </location>
</feature>
<sequence>MDGWTALYNWAAFGVVAGGLAYYYIPKNTKHTNNYTAPLKESKKEVKKPARKPEQQKPAAAKVTPQSDDSRKEATENGNKKRKATAQPSIQTPGVQKDDEDEIDMSTRQFAASMQKAREGIQVKSSNNKEARVKTVKPKHSPAQTPVLSSGSSQAGDAEDDWSHVLSSAPQAGGIDDMLEPVAAGPSSLRITAPEKPVKEKNKKEPKKEVVESKKARQNRQKAERQKLERQEQEAEQRVKKEQQMRLARESRGEPAKNGISIPSAPVHNPWAEKNAARDAHLPAVSNTGANIQLLDTLDTESNSSSDKGDSTAATSMTDSAPGQHADFTEGDLAKAIEESERDSGWSEVKSSKKQLKKKASNSDNGNVTPVATAPAVASGKAASAKPNGYSALTDEFEQNGASAWTA</sequence>
<feature type="compositionally biased region" description="Basic and acidic residues" evidence="1">
    <location>
        <begin position="40"/>
        <end position="55"/>
    </location>
</feature>
<dbReference type="Proteomes" id="UP001305779">
    <property type="component" value="Unassembled WGS sequence"/>
</dbReference>
<evidence type="ECO:0000256" key="2">
    <source>
        <dbReference type="SAM" id="Phobius"/>
    </source>
</evidence>
<organism evidence="3 4">
    <name type="scientific">Zasmidium cellare</name>
    <name type="common">Wine cellar mold</name>
    <name type="synonym">Racodium cellare</name>
    <dbReference type="NCBI Taxonomy" id="395010"/>
    <lineage>
        <taxon>Eukaryota</taxon>
        <taxon>Fungi</taxon>
        <taxon>Dikarya</taxon>
        <taxon>Ascomycota</taxon>
        <taxon>Pezizomycotina</taxon>
        <taxon>Dothideomycetes</taxon>
        <taxon>Dothideomycetidae</taxon>
        <taxon>Mycosphaerellales</taxon>
        <taxon>Mycosphaerellaceae</taxon>
        <taxon>Zasmidium</taxon>
    </lineage>
</organism>
<protein>
    <submittedName>
        <fullName evidence="3">Uncharacterized protein</fullName>
    </submittedName>
</protein>
<feature type="compositionally biased region" description="Basic and acidic residues" evidence="1">
    <location>
        <begin position="116"/>
        <end position="133"/>
    </location>
</feature>
<keyword evidence="2" id="KW-1133">Transmembrane helix</keyword>
<evidence type="ECO:0000313" key="3">
    <source>
        <dbReference type="EMBL" id="KAK4507178.1"/>
    </source>
</evidence>
<gene>
    <name evidence="3" type="ORF">PRZ48_000912</name>
</gene>
<accession>A0ABR0F1G1</accession>
<keyword evidence="2" id="KW-0472">Membrane</keyword>
<keyword evidence="2" id="KW-0812">Transmembrane</keyword>
<feature type="compositionally biased region" description="Polar residues" evidence="1">
    <location>
        <begin position="300"/>
        <end position="321"/>
    </location>
</feature>
<comment type="caution">
    <text evidence="3">The sequence shown here is derived from an EMBL/GenBank/DDBJ whole genome shotgun (WGS) entry which is preliminary data.</text>
</comment>
<dbReference type="EMBL" id="JAXOVC010000001">
    <property type="protein sequence ID" value="KAK4507178.1"/>
    <property type="molecule type" value="Genomic_DNA"/>
</dbReference>
<feature type="compositionally biased region" description="Low complexity" evidence="1">
    <location>
        <begin position="368"/>
        <end position="387"/>
    </location>
</feature>
<feature type="region of interest" description="Disordered" evidence="1">
    <location>
        <begin position="31"/>
        <end position="388"/>
    </location>
</feature>
<evidence type="ECO:0000256" key="1">
    <source>
        <dbReference type="SAM" id="MobiDB-lite"/>
    </source>
</evidence>
<reference evidence="3 4" key="1">
    <citation type="journal article" date="2023" name="G3 (Bethesda)">
        <title>A chromosome-level genome assembly of Zasmidium syzygii isolated from banana leaves.</title>
        <authorList>
            <person name="van Westerhoven A.C."/>
            <person name="Mehrabi R."/>
            <person name="Talebi R."/>
            <person name="Steentjes M.B.F."/>
            <person name="Corcolon B."/>
            <person name="Chong P.A."/>
            <person name="Kema G.H.J."/>
            <person name="Seidl M.F."/>
        </authorList>
    </citation>
    <scope>NUCLEOTIDE SEQUENCE [LARGE SCALE GENOMIC DNA]</scope>
    <source>
        <strain evidence="3 4">P124</strain>
    </source>
</reference>
<keyword evidence="4" id="KW-1185">Reference proteome</keyword>
<feature type="compositionally biased region" description="Basic and acidic residues" evidence="1">
    <location>
        <begin position="68"/>
        <end position="79"/>
    </location>
</feature>
<feature type="compositionally biased region" description="Basic and acidic residues" evidence="1">
    <location>
        <begin position="332"/>
        <end position="345"/>
    </location>
</feature>
<feature type="compositionally biased region" description="Basic and acidic residues" evidence="1">
    <location>
        <begin position="196"/>
        <end position="255"/>
    </location>
</feature>
<feature type="compositionally biased region" description="Polar residues" evidence="1">
    <location>
        <begin position="142"/>
        <end position="155"/>
    </location>
</feature>
<proteinExistence type="predicted"/>
<evidence type="ECO:0000313" key="4">
    <source>
        <dbReference type="Proteomes" id="UP001305779"/>
    </source>
</evidence>